<gene>
    <name evidence="7" type="ORF">HELGO_WM78693</name>
</gene>
<dbReference type="InterPro" id="IPR015424">
    <property type="entry name" value="PyrdxlP-dep_Trfase"/>
</dbReference>
<dbReference type="GO" id="GO:0008483">
    <property type="term" value="F:transaminase activity"/>
    <property type="evidence" value="ECO:0007669"/>
    <property type="project" value="UniProtKB-KW"/>
</dbReference>
<keyword evidence="7" id="KW-0808">Transferase</keyword>
<accession>A0A6S6S6U9</accession>
<comment type="similarity">
    <text evidence="5">Belongs to the class-II pyridoxal-phosphate-dependent aminotransferase family. MalY/PatB cystathionine beta-lyase subfamily.</text>
</comment>
<dbReference type="AlphaFoldDB" id="A0A6S6S6U9"/>
<evidence type="ECO:0000259" key="6">
    <source>
        <dbReference type="Pfam" id="PF00155"/>
    </source>
</evidence>
<dbReference type="Pfam" id="PF00155">
    <property type="entry name" value="Aminotran_1_2"/>
    <property type="match status" value="1"/>
</dbReference>
<keyword evidence="3" id="KW-0663">Pyridoxal phosphate</keyword>
<dbReference type="InterPro" id="IPR015421">
    <property type="entry name" value="PyrdxlP-dep_Trfase_major"/>
</dbReference>
<dbReference type="GO" id="GO:0047804">
    <property type="term" value="F:cysteine-S-conjugate beta-lyase activity"/>
    <property type="evidence" value="ECO:0007669"/>
    <property type="project" value="UniProtKB-EC"/>
</dbReference>
<dbReference type="InterPro" id="IPR051798">
    <property type="entry name" value="Class-II_PLP-Dep_Aminotrans"/>
</dbReference>
<dbReference type="Gene3D" id="3.90.1150.10">
    <property type="entry name" value="Aspartate Aminotransferase, domain 1"/>
    <property type="match status" value="1"/>
</dbReference>
<evidence type="ECO:0000313" key="7">
    <source>
        <dbReference type="EMBL" id="CAA6800106.1"/>
    </source>
</evidence>
<evidence type="ECO:0000256" key="3">
    <source>
        <dbReference type="ARBA" id="ARBA00022898"/>
    </source>
</evidence>
<dbReference type="EMBL" id="CACVAR010000064">
    <property type="protein sequence ID" value="CAA6800106.1"/>
    <property type="molecule type" value="Genomic_DNA"/>
</dbReference>
<proteinExistence type="inferred from homology"/>
<keyword evidence="4" id="KW-0456">Lyase</keyword>
<evidence type="ECO:0000256" key="1">
    <source>
        <dbReference type="ARBA" id="ARBA00001933"/>
    </source>
</evidence>
<comment type="cofactor">
    <cofactor evidence="1">
        <name>pyridoxal 5'-phosphate</name>
        <dbReference type="ChEBI" id="CHEBI:597326"/>
    </cofactor>
</comment>
<dbReference type="InterPro" id="IPR004839">
    <property type="entry name" value="Aminotransferase_I/II_large"/>
</dbReference>
<reference evidence="7" key="1">
    <citation type="submission" date="2020-01" db="EMBL/GenBank/DDBJ databases">
        <authorList>
            <person name="Meier V. D."/>
            <person name="Meier V D."/>
        </authorList>
    </citation>
    <scope>NUCLEOTIDE SEQUENCE</scope>
    <source>
        <strain evidence="7">HLG_WM_MAG_03</strain>
    </source>
</reference>
<dbReference type="NCBIfam" id="TIGR04350">
    <property type="entry name" value="C_S_lyase_PatB"/>
    <property type="match status" value="1"/>
</dbReference>
<sequence length="375" mass="42874">MFETSADRSQSNAEKYTKREKLFGTEDVLPLWVADMDLDTPDFIIHAIKKRLEHPIFGYEEMPNAAFEAQIKWMEKHHGLLLKREDMFFSPSVLTSLNLSIQTFSSEDDEIIIQTPVYGAFANSILNNNRTVIENPLIEKNGDYFFDFEDLEKKISPKTKVLILCSPHNPVGRVWDKEELLQLASICLKHNVLIIADEIHCDLSFKKHTPFTSLSEKIAEQTITLLSPAKTFNISGLSISTINISNETLKEKFTKKYQAIYLGEGNVLAHVAFEAAYTHGEEWLKELKEHLLENIALLKQQLKEKNSKIKFKNPDATFLLWLDCRALKLNDEELHQYFVNKKLGLSQGISFGTGGKGYMRMNIAISKKAMNSIKL</sequence>
<dbReference type="Gene3D" id="3.40.640.10">
    <property type="entry name" value="Type I PLP-dependent aspartate aminotransferase-like (Major domain)"/>
    <property type="match status" value="1"/>
</dbReference>
<keyword evidence="7" id="KW-0032">Aminotransferase</keyword>
<dbReference type="CDD" id="cd00609">
    <property type="entry name" value="AAT_like"/>
    <property type="match status" value="1"/>
</dbReference>
<dbReference type="PANTHER" id="PTHR43525:SF1">
    <property type="entry name" value="PROTEIN MALY"/>
    <property type="match status" value="1"/>
</dbReference>
<evidence type="ECO:0000256" key="2">
    <source>
        <dbReference type="ARBA" id="ARBA00012224"/>
    </source>
</evidence>
<dbReference type="PANTHER" id="PTHR43525">
    <property type="entry name" value="PROTEIN MALY"/>
    <property type="match status" value="1"/>
</dbReference>
<dbReference type="GO" id="GO:0030170">
    <property type="term" value="F:pyridoxal phosphate binding"/>
    <property type="evidence" value="ECO:0007669"/>
    <property type="project" value="InterPro"/>
</dbReference>
<evidence type="ECO:0000256" key="5">
    <source>
        <dbReference type="ARBA" id="ARBA00037974"/>
    </source>
</evidence>
<dbReference type="EC" id="4.4.1.13" evidence="2"/>
<name>A0A6S6S6U9_9BACT</name>
<protein>
    <recommendedName>
        <fullName evidence="2">cysteine-S-conjugate beta-lyase</fullName>
        <ecNumber evidence="2">4.4.1.13</ecNumber>
    </recommendedName>
</protein>
<dbReference type="InterPro" id="IPR015422">
    <property type="entry name" value="PyrdxlP-dep_Trfase_small"/>
</dbReference>
<organism evidence="7">
    <name type="scientific">uncultured Sulfurovum sp</name>
    <dbReference type="NCBI Taxonomy" id="269237"/>
    <lineage>
        <taxon>Bacteria</taxon>
        <taxon>Pseudomonadati</taxon>
        <taxon>Campylobacterota</taxon>
        <taxon>Epsilonproteobacteria</taxon>
        <taxon>Campylobacterales</taxon>
        <taxon>Sulfurovaceae</taxon>
        <taxon>Sulfurovum</taxon>
        <taxon>environmental samples</taxon>
    </lineage>
</organism>
<evidence type="ECO:0000256" key="4">
    <source>
        <dbReference type="ARBA" id="ARBA00023239"/>
    </source>
</evidence>
<feature type="domain" description="Aminotransferase class I/classII large" evidence="6">
    <location>
        <begin position="27"/>
        <end position="369"/>
    </location>
</feature>
<dbReference type="SUPFAM" id="SSF53383">
    <property type="entry name" value="PLP-dependent transferases"/>
    <property type="match status" value="1"/>
</dbReference>
<dbReference type="InterPro" id="IPR027619">
    <property type="entry name" value="C-S_lyase_PatB-like"/>
</dbReference>